<dbReference type="EMBL" id="NZEX01000172">
    <property type="protein sequence ID" value="MAH64585.1"/>
    <property type="molecule type" value="Genomic_DNA"/>
</dbReference>
<gene>
    <name evidence="1" type="ORF">CMN54_14315</name>
</gene>
<comment type="caution">
    <text evidence="1">The sequence shown here is derived from an EMBL/GenBank/DDBJ whole genome shotgun (WGS) entry which is preliminary data.</text>
</comment>
<reference evidence="2" key="1">
    <citation type="submission" date="2017-09" db="EMBL/GenBank/DDBJ databases">
        <title>The Reconstruction of 2,631 Draft Metagenome-Assembled Genomes from the Global Oceans.</title>
        <authorList>
            <person name="Tully B.J."/>
            <person name="Graham E.D."/>
            <person name="Heidelberg J.F."/>
        </authorList>
    </citation>
    <scope>NUCLEOTIDE SEQUENCE [LARGE SCALE GENOMIC DNA]</scope>
</reference>
<evidence type="ECO:0000313" key="2">
    <source>
        <dbReference type="Proteomes" id="UP000226525"/>
    </source>
</evidence>
<dbReference type="AlphaFoldDB" id="A0A2D6YNA7"/>
<accession>A0A2D6YNA7</accession>
<organism evidence="1 2">
    <name type="scientific">SAR324 cluster bacterium</name>
    <dbReference type="NCBI Taxonomy" id="2024889"/>
    <lineage>
        <taxon>Bacteria</taxon>
        <taxon>Deltaproteobacteria</taxon>
        <taxon>SAR324 cluster</taxon>
    </lineage>
</organism>
<name>A0A2D6YNA7_9DELT</name>
<protein>
    <submittedName>
        <fullName evidence="1">Uncharacterized protein</fullName>
    </submittedName>
</protein>
<evidence type="ECO:0000313" key="1">
    <source>
        <dbReference type="EMBL" id="MAH64585.1"/>
    </source>
</evidence>
<dbReference type="Proteomes" id="UP000226525">
    <property type="component" value="Unassembled WGS sequence"/>
</dbReference>
<proteinExistence type="predicted"/>
<sequence>MSLFRQNQAKPFLQTNSDETVIILRQEKPIWDFLEKFSEVNGRGLKIGLLLSEVNWFPIRGKAYIKAKV</sequence>